<dbReference type="Pfam" id="PF13460">
    <property type="entry name" value="NAD_binding_10"/>
    <property type="match status" value="1"/>
</dbReference>
<sequence length="275" mass="28979">MTILVTGASGNAGGAVVRALAANGVPAKALLRRERELPPGIDLLQGDLNEPQTFAAGLEGVSGIFLLSGYAGTEELLAKAAAAGVERVVLLSSSSVVGTTTDNAIAAYHLQTERAVEASGLEWTFLRPNTFMSNTLRWLDQVRAGDEITVQYPEVPISTIHPDDIADVAVRALTEDGHAGTAYRLTGPVALRPAEQVGILGEVLGRPLRAVELSREESHAELLAAMPEAYANAIDGFFGAGVVDETTVNDTVETVTGHPARTLRKWAEENAARFA</sequence>
<dbReference type="RefSeq" id="WP_344174086.1">
    <property type="nucleotide sequence ID" value="NZ_BAAANC010000002.1"/>
</dbReference>
<organism evidence="2 3">
    <name type="scientific">Kribbella lupini</name>
    <dbReference type="NCBI Taxonomy" id="291602"/>
    <lineage>
        <taxon>Bacteria</taxon>
        <taxon>Bacillati</taxon>
        <taxon>Actinomycetota</taxon>
        <taxon>Actinomycetes</taxon>
        <taxon>Propionibacteriales</taxon>
        <taxon>Kribbellaceae</taxon>
        <taxon>Kribbella</taxon>
    </lineage>
</organism>
<keyword evidence="3" id="KW-1185">Reference proteome</keyword>
<proteinExistence type="predicted"/>
<dbReference type="PANTHER" id="PTHR43162">
    <property type="match status" value="1"/>
</dbReference>
<reference evidence="3" key="1">
    <citation type="journal article" date="2019" name="Int. J. Syst. Evol. Microbiol.">
        <title>The Global Catalogue of Microorganisms (GCM) 10K type strain sequencing project: providing services to taxonomists for standard genome sequencing and annotation.</title>
        <authorList>
            <consortium name="The Broad Institute Genomics Platform"/>
            <consortium name="The Broad Institute Genome Sequencing Center for Infectious Disease"/>
            <person name="Wu L."/>
            <person name="Ma J."/>
        </authorList>
    </citation>
    <scope>NUCLEOTIDE SEQUENCE [LARGE SCALE GENOMIC DNA]</scope>
    <source>
        <strain evidence="3">JCM 14303</strain>
    </source>
</reference>
<evidence type="ECO:0000313" key="3">
    <source>
        <dbReference type="Proteomes" id="UP001500363"/>
    </source>
</evidence>
<feature type="domain" description="NAD(P)-binding" evidence="1">
    <location>
        <begin position="7"/>
        <end position="175"/>
    </location>
</feature>
<dbReference type="InterPro" id="IPR036291">
    <property type="entry name" value="NAD(P)-bd_dom_sf"/>
</dbReference>
<dbReference type="InterPro" id="IPR051604">
    <property type="entry name" value="Ergot_Alk_Oxidoreductase"/>
</dbReference>
<dbReference type="Gene3D" id="3.90.25.10">
    <property type="entry name" value="UDP-galactose 4-epimerase, domain 1"/>
    <property type="match status" value="1"/>
</dbReference>
<gene>
    <name evidence="2" type="ORF">GCM10009741_28180</name>
</gene>
<dbReference type="Proteomes" id="UP001500363">
    <property type="component" value="Unassembled WGS sequence"/>
</dbReference>
<dbReference type="Gene3D" id="3.40.50.720">
    <property type="entry name" value="NAD(P)-binding Rossmann-like Domain"/>
    <property type="match status" value="1"/>
</dbReference>
<comment type="caution">
    <text evidence="2">The sequence shown here is derived from an EMBL/GenBank/DDBJ whole genome shotgun (WGS) entry which is preliminary data.</text>
</comment>
<dbReference type="SUPFAM" id="SSF51735">
    <property type="entry name" value="NAD(P)-binding Rossmann-fold domains"/>
    <property type="match status" value="1"/>
</dbReference>
<dbReference type="EMBL" id="BAAANC010000002">
    <property type="protein sequence ID" value="GAA1525037.1"/>
    <property type="molecule type" value="Genomic_DNA"/>
</dbReference>
<dbReference type="PANTHER" id="PTHR43162:SF1">
    <property type="entry name" value="PRESTALK A DIFFERENTIATION PROTEIN A"/>
    <property type="match status" value="1"/>
</dbReference>
<accession>A0ABP4LLG3</accession>
<evidence type="ECO:0000259" key="1">
    <source>
        <dbReference type="Pfam" id="PF13460"/>
    </source>
</evidence>
<protein>
    <submittedName>
        <fullName evidence="2">NAD(P)H-binding protein</fullName>
    </submittedName>
</protein>
<evidence type="ECO:0000313" key="2">
    <source>
        <dbReference type="EMBL" id="GAA1525037.1"/>
    </source>
</evidence>
<dbReference type="InterPro" id="IPR016040">
    <property type="entry name" value="NAD(P)-bd_dom"/>
</dbReference>
<name>A0ABP4LLG3_9ACTN</name>